<dbReference type="OrthoDB" id="6149526at2759"/>
<dbReference type="SUPFAM" id="SSF47823">
    <property type="entry name" value="lambda integrase-like, N-terminal domain"/>
    <property type="match status" value="1"/>
</dbReference>
<gene>
    <name evidence="5" type="primary">LOC106173936</name>
</gene>
<evidence type="ECO:0000313" key="4">
    <source>
        <dbReference type="Proteomes" id="UP000085678"/>
    </source>
</evidence>
<dbReference type="InterPro" id="IPR013762">
    <property type="entry name" value="Integrase-like_cat_sf"/>
</dbReference>
<feature type="domain" description="Tyr recombinase" evidence="3">
    <location>
        <begin position="278"/>
        <end position="470"/>
    </location>
</feature>
<dbReference type="PROSITE" id="PS51898">
    <property type="entry name" value="TYR_RECOMBINASE"/>
    <property type="match status" value="1"/>
</dbReference>
<dbReference type="Gene3D" id="1.10.150.130">
    <property type="match status" value="1"/>
</dbReference>
<reference evidence="5" key="1">
    <citation type="submission" date="2025-08" db="UniProtKB">
        <authorList>
            <consortium name="RefSeq"/>
        </authorList>
    </citation>
    <scope>IDENTIFICATION</scope>
    <source>
        <tissue evidence="5">Gonads</tissue>
    </source>
</reference>
<dbReference type="InterPro" id="IPR010998">
    <property type="entry name" value="Integrase_recombinase_N"/>
</dbReference>
<keyword evidence="1" id="KW-0238">DNA-binding</keyword>
<dbReference type="GO" id="GO:0003677">
    <property type="term" value="F:DNA binding"/>
    <property type="evidence" value="ECO:0007669"/>
    <property type="project" value="UniProtKB-KW"/>
</dbReference>
<evidence type="ECO:0000259" key="3">
    <source>
        <dbReference type="PROSITE" id="PS51898"/>
    </source>
</evidence>
<dbReference type="InterPro" id="IPR011010">
    <property type="entry name" value="DNA_brk_join_enz"/>
</dbReference>
<dbReference type="RefSeq" id="XP_023932736.1">
    <property type="nucleotide sequence ID" value="XM_024076968.1"/>
</dbReference>
<accession>A0A2R2MR61</accession>
<keyword evidence="4" id="KW-1185">Reference proteome</keyword>
<dbReference type="InParanoid" id="A0A2R2MR61"/>
<evidence type="ECO:0000256" key="2">
    <source>
        <dbReference type="ARBA" id="ARBA00023172"/>
    </source>
</evidence>
<dbReference type="GeneID" id="106173936"/>
<keyword evidence="2" id="KW-0233">DNA recombination</keyword>
<dbReference type="SUPFAM" id="SSF56349">
    <property type="entry name" value="DNA breaking-rejoining enzymes"/>
    <property type="match status" value="1"/>
</dbReference>
<dbReference type="AlphaFoldDB" id="A0A2R2MR61"/>
<organism evidence="4 5">
    <name type="scientific">Lingula anatina</name>
    <name type="common">Brachiopod</name>
    <name type="synonym">Lingula unguis</name>
    <dbReference type="NCBI Taxonomy" id="7574"/>
    <lineage>
        <taxon>Eukaryota</taxon>
        <taxon>Metazoa</taxon>
        <taxon>Spiralia</taxon>
        <taxon>Lophotrochozoa</taxon>
        <taxon>Brachiopoda</taxon>
        <taxon>Linguliformea</taxon>
        <taxon>Lingulata</taxon>
        <taxon>Lingulida</taxon>
        <taxon>Linguloidea</taxon>
        <taxon>Lingulidae</taxon>
        <taxon>Lingula</taxon>
    </lineage>
</organism>
<dbReference type="GO" id="GO:0015074">
    <property type="term" value="P:DNA integration"/>
    <property type="evidence" value="ECO:0007669"/>
    <property type="project" value="InterPro"/>
</dbReference>
<dbReference type="GO" id="GO:0006310">
    <property type="term" value="P:DNA recombination"/>
    <property type="evidence" value="ECO:0007669"/>
    <property type="project" value="UniProtKB-KW"/>
</dbReference>
<dbReference type="InterPro" id="IPR002104">
    <property type="entry name" value="Integrase_catalytic"/>
</dbReference>
<dbReference type="PANTHER" id="PTHR34605:SF3">
    <property type="entry name" value="P CELL-TYPE AGGLUTINATION PROTEIN MAP4-LIKE-RELATED"/>
    <property type="match status" value="1"/>
</dbReference>
<proteinExistence type="predicted"/>
<protein>
    <submittedName>
        <fullName evidence="5">Uncharacterized protein LOC106173936 isoform X1</fullName>
    </submittedName>
</protein>
<dbReference type="Gene3D" id="1.10.443.10">
    <property type="entry name" value="Intergrase catalytic core"/>
    <property type="match status" value="1"/>
</dbReference>
<dbReference type="Pfam" id="PF00589">
    <property type="entry name" value="Phage_integrase"/>
    <property type="match status" value="1"/>
</dbReference>
<dbReference type="Proteomes" id="UP000085678">
    <property type="component" value="Unplaced"/>
</dbReference>
<dbReference type="InterPro" id="IPR052925">
    <property type="entry name" value="Phage_Integrase-like_Recomb"/>
</dbReference>
<sequence>MSGDCPNFFVPLGVQSCMNTNVMDPPPGIPSLVSNNTGGVLGLPLDHALYTAQNEGHTTRIGHDTLGAQVTVAATPESMGAHSTPTAGASITQPPTTLGIQATVVGNQAFVRGPQPTYVVGNSGPSTSATPQQPVMFFYGQPTGLAPTTATAFSKTPSHGQPEPNHHTRTMATSQLAAELKHTLHAALAPSTHKTYEKVEVRLQEFTSETGLVSFPADQQVTAMFIQFLTRRYKPSTIKTYTSALSHKYKMAGYSDPTNSYLVRQALKGISKLTPTGDTRKPITLPLLQRLMSIAPTITENEYQAIMLKAMYATAFFGLLRISEFTFGDKGQDHTIHLKNVTVDLSKSFITIVLTSFKHCRGSSQYRITLNKQTLDICPVHHLQAYLLIRPQVTNPHLFVNERGLTITRSQFGYLLRNSLKALGITSSDIKSHSFRIGGATLAAQSGMSTQQIQMLGRWRSDAFKTYLRP</sequence>
<name>A0A2R2MR61_LINAN</name>
<evidence type="ECO:0000256" key="1">
    <source>
        <dbReference type="ARBA" id="ARBA00023125"/>
    </source>
</evidence>
<evidence type="ECO:0000313" key="5">
    <source>
        <dbReference type="RefSeq" id="XP_023932736.1"/>
    </source>
</evidence>
<dbReference type="PANTHER" id="PTHR34605">
    <property type="entry name" value="PHAGE_INTEGRASE DOMAIN-CONTAINING PROTEIN"/>
    <property type="match status" value="1"/>
</dbReference>